<dbReference type="NCBIfam" id="TIGR00277">
    <property type="entry name" value="HDIG"/>
    <property type="match status" value="1"/>
</dbReference>
<dbReference type="CDD" id="cd00077">
    <property type="entry name" value="HDc"/>
    <property type="match status" value="1"/>
</dbReference>
<dbReference type="EMBL" id="UOGE01000096">
    <property type="protein sequence ID" value="VAX24524.1"/>
    <property type="molecule type" value="Genomic_DNA"/>
</dbReference>
<dbReference type="SUPFAM" id="SSF109604">
    <property type="entry name" value="HD-domain/PDEase-like"/>
    <property type="match status" value="1"/>
</dbReference>
<sequence>MEKEKKRIFIQKIQSLPTLPTALAKIVSVAENESSTADDLADVISKDQSISSTILRLVNSAFYGHLRQISSINHSIVILGFRTVKTMALGVSIFQSTSNPKRQSFNRTKFWTHSIGVATFAKRIAGKTKSGSGIDQEALFLSGLLHDLGKVVFDNYFNEEYEVVTKEALEKNEWIGDVEMRLLGMNHSEAGDYLAQKWQFPPAVIESIRHHHNVDEAHKGNGGMAAITHLADYCCRKMKLGSGGDNEEVALNPLALETCGVTEEILDELIAEVEADRDSIEAFAID</sequence>
<dbReference type="InterPro" id="IPR052340">
    <property type="entry name" value="RNase_Y/CdgJ"/>
</dbReference>
<feature type="domain" description="HDOD" evidence="1">
    <location>
        <begin position="16"/>
        <end position="214"/>
    </location>
</feature>
<dbReference type="InterPro" id="IPR006675">
    <property type="entry name" value="HDIG_dom"/>
</dbReference>
<dbReference type="PANTHER" id="PTHR33525">
    <property type="match status" value="1"/>
</dbReference>
<gene>
    <name evidence="2" type="ORF">MNBD_NITROSPINAE02-1981</name>
</gene>
<dbReference type="Pfam" id="PF08668">
    <property type="entry name" value="HDOD"/>
    <property type="match status" value="1"/>
</dbReference>
<name>A0A3B1CKK7_9ZZZZ</name>
<protein>
    <recommendedName>
        <fullName evidence="1">HDOD domain-containing protein</fullName>
    </recommendedName>
</protein>
<evidence type="ECO:0000313" key="2">
    <source>
        <dbReference type="EMBL" id="VAX24524.1"/>
    </source>
</evidence>
<reference evidence="2" key="1">
    <citation type="submission" date="2018-06" db="EMBL/GenBank/DDBJ databases">
        <authorList>
            <person name="Zhirakovskaya E."/>
        </authorList>
    </citation>
    <scope>NUCLEOTIDE SEQUENCE</scope>
</reference>
<dbReference type="InterPro" id="IPR013976">
    <property type="entry name" value="HDOD"/>
</dbReference>
<accession>A0A3B1CKK7</accession>
<dbReference type="SMART" id="SM00471">
    <property type="entry name" value="HDc"/>
    <property type="match status" value="1"/>
</dbReference>
<dbReference type="PROSITE" id="PS51833">
    <property type="entry name" value="HDOD"/>
    <property type="match status" value="1"/>
</dbReference>
<organism evidence="2">
    <name type="scientific">hydrothermal vent metagenome</name>
    <dbReference type="NCBI Taxonomy" id="652676"/>
    <lineage>
        <taxon>unclassified sequences</taxon>
        <taxon>metagenomes</taxon>
        <taxon>ecological metagenomes</taxon>
    </lineage>
</organism>
<dbReference type="AlphaFoldDB" id="A0A3B1CKK7"/>
<dbReference type="Gene3D" id="1.10.3210.10">
    <property type="entry name" value="Hypothetical protein af1432"/>
    <property type="match status" value="1"/>
</dbReference>
<dbReference type="InterPro" id="IPR003607">
    <property type="entry name" value="HD/PDEase_dom"/>
</dbReference>
<proteinExistence type="predicted"/>
<dbReference type="PANTHER" id="PTHR33525:SF3">
    <property type="entry name" value="RIBONUCLEASE Y"/>
    <property type="match status" value="1"/>
</dbReference>
<evidence type="ECO:0000259" key="1">
    <source>
        <dbReference type="PROSITE" id="PS51833"/>
    </source>
</evidence>